<dbReference type="Proteomes" id="UP000222542">
    <property type="component" value="Unassembled WGS sequence"/>
</dbReference>
<dbReference type="AlphaFoldDB" id="A0A2G2YXA3"/>
<dbReference type="Pfam" id="PF13456">
    <property type="entry name" value="RVT_3"/>
    <property type="match status" value="1"/>
</dbReference>
<keyword evidence="3" id="KW-1185">Reference proteome</keyword>
<evidence type="ECO:0000259" key="1">
    <source>
        <dbReference type="PROSITE" id="PS50879"/>
    </source>
</evidence>
<organism evidence="2 3">
    <name type="scientific">Capsicum annuum</name>
    <name type="common">Capsicum pepper</name>
    <dbReference type="NCBI Taxonomy" id="4072"/>
    <lineage>
        <taxon>Eukaryota</taxon>
        <taxon>Viridiplantae</taxon>
        <taxon>Streptophyta</taxon>
        <taxon>Embryophyta</taxon>
        <taxon>Tracheophyta</taxon>
        <taxon>Spermatophyta</taxon>
        <taxon>Magnoliopsida</taxon>
        <taxon>eudicotyledons</taxon>
        <taxon>Gunneridae</taxon>
        <taxon>Pentapetalae</taxon>
        <taxon>asterids</taxon>
        <taxon>lamiids</taxon>
        <taxon>Solanales</taxon>
        <taxon>Solanaceae</taxon>
        <taxon>Solanoideae</taxon>
        <taxon>Capsiceae</taxon>
        <taxon>Capsicum</taxon>
    </lineage>
</organism>
<dbReference type="PROSITE" id="PS50879">
    <property type="entry name" value="RNASE_H_1"/>
    <property type="match status" value="1"/>
</dbReference>
<dbReference type="GO" id="GO:0003676">
    <property type="term" value="F:nucleic acid binding"/>
    <property type="evidence" value="ECO:0007669"/>
    <property type="project" value="InterPro"/>
</dbReference>
<dbReference type="GO" id="GO:0004523">
    <property type="term" value="F:RNA-DNA hybrid ribonuclease activity"/>
    <property type="evidence" value="ECO:0007669"/>
    <property type="project" value="InterPro"/>
</dbReference>
<dbReference type="InterPro" id="IPR002156">
    <property type="entry name" value="RNaseH_domain"/>
</dbReference>
<dbReference type="Gramene" id="PHT74343">
    <property type="protein sequence ID" value="PHT74343"/>
    <property type="gene ID" value="T459_21620"/>
</dbReference>
<reference evidence="2 3" key="2">
    <citation type="journal article" date="2017" name="Genome Biol.">
        <title>New reference genome sequences of hot pepper reveal the massive evolution of plant disease-resistance genes by retroduplication.</title>
        <authorList>
            <person name="Kim S."/>
            <person name="Park J."/>
            <person name="Yeom S.I."/>
            <person name="Kim Y.M."/>
            <person name="Seo E."/>
            <person name="Kim K.T."/>
            <person name="Kim M.S."/>
            <person name="Lee J.M."/>
            <person name="Cheong K."/>
            <person name="Shin H.S."/>
            <person name="Kim S.B."/>
            <person name="Han K."/>
            <person name="Lee J."/>
            <person name="Park M."/>
            <person name="Lee H.A."/>
            <person name="Lee H.Y."/>
            <person name="Lee Y."/>
            <person name="Oh S."/>
            <person name="Lee J.H."/>
            <person name="Choi E."/>
            <person name="Choi E."/>
            <person name="Lee S.E."/>
            <person name="Jeon J."/>
            <person name="Kim H."/>
            <person name="Choi G."/>
            <person name="Song H."/>
            <person name="Lee J."/>
            <person name="Lee S.C."/>
            <person name="Kwon J.K."/>
            <person name="Lee H.Y."/>
            <person name="Koo N."/>
            <person name="Hong Y."/>
            <person name="Kim R.W."/>
            <person name="Kang W.H."/>
            <person name="Huh J.H."/>
            <person name="Kang B.C."/>
            <person name="Yang T.J."/>
            <person name="Lee Y.H."/>
            <person name="Bennetzen J.L."/>
            <person name="Choi D."/>
        </authorList>
    </citation>
    <scope>NUCLEOTIDE SEQUENCE [LARGE SCALE GENOMIC DNA]</scope>
    <source>
        <strain evidence="3">cv. CM334</strain>
    </source>
</reference>
<dbReference type="STRING" id="4072.A0A2G2YXA3"/>
<dbReference type="InterPro" id="IPR044730">
    <property type="entry name" value="RNase_H-like_dom_plant"/>
</dbReference>
<protein>
    <recommendedName>
        <fullName evidence="1">RNase H type-1 domain-containing protein</fullName>
    </recommendedName>
</protein>
<dbReference type="OMA" id="IFWEIND"/>
<accession>A0A2G2YXA3</accession>
<proteinExistence type="predicted"/>
<reference evidence="2 3" key="1">
    <citation type="journal article" date="2014" name="Nat. Genet.">
        <title>Genome sequence of the hot pepper provides insights into the evolution of pungency in Capsicum species.</title>
        <authorList>
            <person name="Kim S."/>
            <person name="Park M."/>
            <person name="Yeom S.I."/>
            <person name="Kim Y.M."/>
            <person name="Lee J.M."/>
            <person name="Lee H.A."/>
            <person name="Seo E."/>
            <person name="Choi J."/>
            <person name="Cheong K."/>
            <person name="Kim K.T."/>
            <person name="Jung K."/>
            <person name="Lee G.W."/>
            <person name="Oh S.K."/>
            <person name="Bae C."/>
            <person name="Kim S.B."/>
            <person name="Lee H.Y."/>
            <person name="Kim S.Y."/>
            <person name="Kim M.S."/>
            <person name="Kang B.C."/>
            <person name="Jo Y.D."/>
            <person name="Yang H.B."/>
            <person name="Jeong H.J."/>
            <person name="Kang W.H."/>
            <person name="Kwon J.K."/>
            <person name="Shin C."/>
            <person name="Lim J.Y."/>
            <person name="Park J.H."/>
            <person name="Huh J.H."/>
            <person name="Kim J.S."/>
            <person name="Kim B.D."/>
            <person name="Cohen O."/>
            <person name="Paran I."/>
            <person name="Suh M.C."/>
            <person name="Lee S.B."/>
            <person name="Kim Y.K."/>
            <person name="Shin Y."/>
            <person name="Noh S.J."/>
            <person name="Park J."/>
            <person name="Seo Y.S."/>
            <person name="Kwon S.Y."/>
            <person name="Kim H.A."/>
            <person name="Park J.M."/>
            <person name="Kim H.J."/>
            <person name="Choi S.B."/>
            <person name="Bosland P.W."/>
            <person name="Reeves G."/>
            <person name="Jo S.H."/>
            <person name="Lee B.W."/>
            <person name="Cho H.T."/>
            <person name="Choi H.S."/>
            <person name="Lee M.S."/>
            <person name="Yu Y."/>
            <person name="Do Choi Y."/>
            <person name="Park B.S."/>
            <person name="van Deynze A."/>
            <person name="Ashrafi H."/>
            <person name="Hill T."/>
            <person name="Kim W.T."/>
            <person name="Pai H.S."/>
            <person name="Ahn H.K."/>
            <person name="Yeam I."/>
            <person name="Giovannoni J.J."/>
            <person name="Rose J.K."/>
            <person name="Sorensen I."/>
            <person name="Lee S.J."/>
            <person name="Kim R.W."/>
            <person name="Choi I.Y."/>
            <person name="Choi B.S."/>
            <person name="Lim J.S."/>
            <person name="Lee Y.H."/>
            <person name="Choi D."/>
        </authorList>
    </citation>
    <scope>NUCLEOTIDE SEQUENCE [LARGE SCALE GENOMIC DNA]</scope>
    <source>
        <strain evidence="3">cv. CM334</strain>
    </source>
</reference>
<dbReference type="SUPFAM" id="SSF53098">
    <property type="entry name" value="Ribonuclease H-like"/>
    <property type="match status" value="1"/>
</dbReference>
<dbReference type="InterPro" id="IPR036397">
    <property type="entry name" value="RNaseH_sf"/>
</dbReference>
<dbReference type="PANTHER" id="PTHR47723">
    <property type="entry name" value="OS05G0353850 PROTEIN"/>
    <property type="match status" value="1"/>
</dbReference>
<dbReference type="Gene3D" id="3.30.420.10">
    <property type="entry name" value="Ribonuclease H-like superfamily/Ribonuclease H"/>
    <property type="match status" value="1"/>
</dbReference>
<name>A0A2G2YXA3_CAPAN</name>
<dbReference type="CDD" id="cd06222">
    <property type="entry name" value="RNase_H_like"/>
    <property type="match status" value="1"/>
</dbReference>
<dbReference type="PANTHER" id="PTHR47723:SF24">
    <property type="entry name" value="RNASE H TYPE-1 DOMAIN-CONTAINING PROTEIN"/>
    <property type="match status" value="1"/>
</dbReference>
<comment type="caution">
    <text evidence="2">The sequence shown here is derived from an EMBL/GenBank/DDBJ whole genome shotgun (WGS) entry which is preliminary data.</text>
</comment>
<feature type="domain" description="RNase H type-1" evidence="1">
    <location>
        <begin position="77"/>
        <end position="151"/>
    </location>
</feature>
<dbReference type="EMBL" id="AYRZ02000008">
    <property type="protein sequence ID" value="PHT74343.1"/>
    <property type="molecule type" value="Genomic_DNA"/>
</dbReference>
<dbReference type="InterPro" id="IPR053151">
    <property type="entry name" value="RNase_H-like"/>
</dbReference>
<gene>
    <name evidence="2" type="ORF">T459_21620</name>
</gene>
<evidence type="ECO:0000313" key="3">
    <source>
        <dbReference type="Proteomes" id="UP000222542"/>
    </source>
</evidence>
<dbReference type="InterPro" id="IPR012337">
    <property type="entry name" value="RNaseH-like_sf"/>
</dbReference>
<evidence type="ECO:0000313" key="2">
    <source>
        <dbReference type="EMBL" id="PHT74343.1"/>
    </source>
</evidence>
<sequence length="151" mass="17478">MPTIIIWFLWKRRNTIRHNGAYQERKIFWEINDTIIKFVKVRFYFKVTGREWSKIVDELKSIRIHNSYKLIKWNPPKIGLLKGNTDGASKGNPGPTSIALCIRNHYGDLVVAQGNRIKDITSLEAEAMAILECLKFRTMNSISQIIVKSDS</sequence>